<dbReference type="Pfam" id="PF18135">
    <property type="entry name" value="Type_ISP_C"/>
    <property type="match status" value="1"/>
</dbReference>
<evidence type="ECO:0000259" key="1">
    <source>
        <dbReference type="Pfam" id="PF18135"/>
    </source>
</evidence>
<keyword evidence="2" id="KW-0489">Methyltransferase</keyword>
<name>A0A101HHF9_9BACT</name>
<feature type="domain" description="Type ISP restriction-modification enzyme LLaBIII C-terminal specificity" evidence="1">
    <location>
        <begin position="6"/>
        <end position="270"/>
    </location>
</feature>
<dbReference type="GO" id="GO:0032259">
    <property type="term" value="P:methylation"/>
    <property type="evidence" value="ECO:0007669"/>
    <property type="project" value="UniProtKB-KW"/>
</dbReference>
<evidence type="ECO:0000313" key="3">
    <source>
        <dbReference type="Proteomes" id="UP000053904"/>
    </source>
</evidence>
<dbReference type="InterPro" id="IPR041635">
    <property type="entry name" value="Type_ISP_LLaBIII_C"/>
</dbReference>
<sequence>NEIRSSTKFEEENIERISYRPFDERYIYYTKEFIERSRLEIMSNFLSKKNLGLVFRRQSPKSRGLYTFICSEMMADGYIRSDNKGGEYVAPLYVYDMEGRKKPNLNRKMLDLIQSNIGNVTPEELLNYIYAFLHHPSFINRYGQALKTSFPRIPYPKNRKTFDKLAKLGEELISYHLLEHENIDPYQISYLGEGDNIVDKPECKDGKVYINPTQYFGNVSEIAWNFYIGGYQPAQKWLKDRKGRELSPDDIEHYSKIVIVLKETDRIMKEIDKISFE</sequence>
<gene>
    <name evidence="2" type="ORF">XD93_0653</name>
</gene>
<organism evidence="2 3">
    <name type="scientific">candidate division WS6 bacterium 34_10</name>
    <dbReference type="NCBI Taxonomy" id="1641389"/>
    <lineage>
        <taxon>Bacteria</taxon>
        <taxon>Candidatus Dojkabacteria</taxon>
    </lineage>
</organism>
<evidence type="ECO:0000313" key="2">
    <source>
        <dbReference type="EMBL" id="KUK76911.1"/>
    </source>
</evidence>
<comment type="caution">
    <text evidence="2">The sequence shown here is derived from an EMBL/GenBank/DDBJ whole genome shotgun (WGS) entry which is preliminary data.</text>
</comment>
<accession>A0A101HHF9</accession>
<keyword evidence="2" id="KW-0808">Transferase</keyword>
<dbReference type="EMBL" id="LGGO01000087">
    <property type="protein sequence ID" value="KUK76911.1"/>
    <property type="molecule type" value="Genomic_DNA"/>
</dbReference>
<dbReference type="GO" id="GO:0008168">
    <property type="term" value="F:methyltransferase activity"/>
    <property type="evidence" value="ECO:0007669"/>
    <property type="project" value="UniProtKB-KW"/>
</dbReference>
<proteinExistence type="predicted"/>
<dbReference type="Proteomes" id="UP000053904">
    <property type="component" value="Unassembled WGS sequence"/>
</dbReference>
<reference evidence="3" key="1">
    <citation type="journal article" date="2015" name="MBio">
        <title>Genome-Resolved Metagenomic Analysis Reveals Roles for Candidate Phyla and Other Microbial Community Members in Biogeochemical Transformations in Oil Reservoirs.</title>
        <authorList>
            <person name="Hu P."/>
            <person name="Tom L."/>
            <person name="Singh A."/>
            <person name="Thomas B.C."/>
            <person name="Baker B.J."/>
            <person name="Piceno Y.M."/>
            <person name="Andersen G.L."/>
            <person name="Banfield J.F."/>
        </authorList>
    </citation>
    <scope>NUCLEOTIDE SEQUENCE [LARGE SCALE GENOMIC DNA]</scope>
</reference>
<dbReference type="PATRIC" id="fig|1641389.3.peg.781"/>
<feature type="non-terminal residue" evidence="2">
    <location>
        <position position="1"/>
    </location>
</feature>
<protein>
    <submittedName>
        <fullName evidence="2">Adenine specific DNA methyltransferase</fullName>
    </submittedName>
</protein>
<dbReference type="AlphaFoldDB" id="A0A101HHF9"/>